<feature type="binding site" evidence="3">
    <location>
        <begin position="101"/>
        <end position="104"/>
    </location>
    <ligand>
        <name>substrate</name>
    </ligand>
</feature>
<feature type="active site" description="Proton acceptor" evidence="3">
    <location>
        <position position="110"/>
    </location>
</feature>
<dbReference type="SUPFAM" id="SSF75445">
    <property type="entry name" value="D-ribose-5-phosphate isomerase (RpiA), lid domain"/>
    <property type="match status" value="1"/>
</dbReference>
<evidence type="ECO:0000256" key="2">
    <source>
        <dbReference type="ARBA" id="ARBA00023235"/>
    </source>
</evidence>
<comment type="function">
    <text evidence="3">Catalyzes the reversible conversion of ribose-5-phosphate to ribulose 5-phosphate.</text>
</comment>
<keyword evidence="2 3" id="KW-0413">Isomerase</keyword>
<evidence type="ECO:0000256" key="1">
    <source>
        <dbReference type="ARBA" id="ARBA00001713"/>
    </source>
</evidence>
<dbReference type="OrthoDB" id="5870696at2"/>
<dbReference type="HAMAP" id="MF_00170">
    <property type="entry name" value="Rib_5P_isom_A"/>
    <property type="match status" value="1"/>
</dbReference>
<dbReference type="Proteomes" id="UP000293520">
    <property type="component" value="Unassembled WGS sequence"/>
</dbReference>
<gene>
    <name evidence="3 4" type="primary">rpiA</name>
    <name evidence="4" type="ORF">EYE42_05555</name>
</gene>
<comment type="caution">
    <text evidence="4">The sequence shown here is derived from an EMBL/GenBank/DDBJ whole genome shotgun (WGS) entry which is preliminary data.</text>
</comment>
<dbReference type="InterPro" id="IPR004788">
    <property type="entry name" value="Ribose5P_isomerase_type_A"/>
</dbReference>
<feature type="binding site" evidence="3">
    <location>
        <begin position="32"/>
        <end position="35"/>
    </location>
    <ligand>
        <name>substrate</name>
    </ligand>
</feature>
<dbReference type="PANTHER" id="PTHR11934">
    <property type="entry name" value="RIBOSE-5-PHOSPHATE ISOMERASE"/>
    <property type="match status" value="1"/>
</dbReference>
<dbReference type="NCBIfam" id="TIGR00021">
    <property type="entry name" value="rpiA"/>
    <property type="match status" value="1"/>
</dbReference>
<feature type="binding site" evidence="3">
    <location>
        <begin position="88"/>
        <end position="91"/>
    </location>
    <ligand>
        <name>substrate</name>
    </ligand>
</feature>
<dbReference type="InterPro" id="IPR037171">
    <property type="entry name" value="NagB/RpiA_transferase-like"/>
</dbReference>
<reference evidence="4 5" key="1">
    <citation type="submission" date="2019-02" db="EMBL/GenBank/DDBJ databases">
        <title>Paracoccus subflavus sp. nov., isolated from marine sediment of the Pacific Ocean.</title>
        <authorList>
            <person name="Zhang G."/>
        </authorList>
    </citation>
    <scope>NUCLEOTIDE SEQUENCE [LARGE SCALE GENOMIC DNA]</scope>
    <source>
        <strain evidence="4 5">GY0581</strain>
    </source>
</reference>
<feature type="binding site" evidence="3">
    <location>
        <position position="128"/>
    </location>
    <ligand>
        <name>substrate</name>
    </ligand>
</feature>
<dbReference type="GO" id="GO:0005829">
    <property type="term" value="C:cytosol"/>
    <property type="evidence" value="ECO:0007669"/>
    <property type="project" value="TreeGrafter"/>
</dbReference>
<dbReference type="GO" id="GO:0004751">
    <property type="term" value="F:ribose-5-phosphate isomerase activity"/>
    <property type="evidence" value="ECO:0007669"/>
    <property type="project" value="UniProtKB-UniRule"/>
</dbReference>
<organism evidence="4 5">
    <name type="scientific">Paracoccus subflavus</name>
    <dbReference type="NCBI Taxonomy" id="2528244"/>
    <lineage>
        <taxon>Bacteria</taxon>
        <taxon>Pseudomonadati</taxon>
        <taxon>Pseudomonadota</taxon>
        <taxon>Alphaproteobacteria</taxon>
        <taxon>Rhodobacterales</taxon>
        <taxon>Paracoccaceae</taxon>
        <taxon>Paracoccus</taxon>
    </lineage>
</organism>
<comment type="similarity">
    <text evidence="3">Belongs to the ribose 5-phosphate isomerase family.</text>
</comment>
<dbReference type="Gene3D" id="3.30.70.260">
    <property type="match status" value="1"/>
</dbReference>
<dbReference type="PANTHER" id="PTHR11934:SF0">
    <property type="entry name" value="RIBOSE-5-PHOSPHATE ISOMERASE"/>
    <property type="match status" value="1"/>
</dbReference>
<proteinExistence type="inferred from homology"/>
<dbReference type="Pfam" id="PF06026">
    <property type="entry name" value="Rib_5-P_isom_A"/>
    <property type="match status" value="1"/>
</dbReference>
<dbReference type="CDD" id="cd01398">
    <property type="entry name" value="RPI_A"/>
    <property type="match status" value="1"/>
</dbReference>
<dbReference type="InterPro" id="IPR020672">
    <property type="entry name" value="Ribose5P_isomerase_typA_subgr"/>
</dbReference>
<evidence type="ECO:0000256" key="3">
    <source>
        <dbReference type="HAMAP-Rule" id="MF_00170"/>
    </source>
</evidence>
<comment type="subunit">
    <text evidence="3">Homodimer.</text>
</comment>
<dbReference type="GO" id="GO:0009052">
    <property type="term" value="P:pentose-phosphate shunt, non-oxidative branch"/>
    <property type="evidence" value="ECO:0007669"/>
    <property type="project" value="UniProtKB-UniRule"/>
</dbReference>
<evidence type="ECO:0000313" key="4">
    <source>
        <dbReference type="EMBL" id="TBN41872.1"/>
    </source>
</evidence>
<dbReference type="Gene3D" id="3.40.50.1360">
    <property type="match status" value="1"/>
</dbReference>
<protein>
    <recommendedName>
        <fullName evidence="3">Ribose-5-phosphate isomerase A</fullName>
        <ecNumber evidence="3">5.3.1.6</ecNumber>
    </recommendedName>
    <alternativeName>
        <fullName evidence="3">Phosphoriboisomerase A</fullName>
        <shortName evidence="3">PRI</shortName>
    </alternativeName>
</protein>
<name>A0A4Q9G263_9RHOB</name>
<dbReference type="UniPathway" id="UPA00115">
    <property type="reaction ID" value="UER00412"/>
</dbReference>
<comment type="pathway">
    <text evidence="3">Carbohydrate degradation; pentose phosphate pathway; D-ribose 5-phosphate from D-ribulose 5-phosphate (non-oxidative stage): step 1/1.</text>
</comment>
<dbReference type="EC" id="5.3.1.6" evidence="3"/>
<dbReference type="AlphaFoldDB" id="A0A4Q9G263"/>
<dbReference type="FunFam" id="3.40.50.1360:FF:000001">
    <property type="entry name" value="Ribose-5-phosphate isomerase A"/>
    <property type="match status" value="1"/>
</dbReference>
<comment type="catalytic activity">
    <reaction evidence="1 3">
        <text>aldehydo-D-ribose 5-phosphate = D-ribulose 5-phosphate</text>
        <dbReference type="Rhea" id="RHEA:14657"/>
        <dbReference type="ChEBI" id="CHEBI:58121"/>
        <dbReference type="ChEBI" id="CHEBI:58273"/>
        <dbReference type="EC" id="5.3.1.6"/>
    </reaction>
</comment>
<sequence>MAHESQTDPAKLAAARAAVALVQNGMKLGLGTGSTASIMVRELAARVRAEGLSLRCAATSRATCELAESLGLSVESLDEIGWLDMTIDGADEVDPDLHLIKGGGGAHLREKIVAAASRRMVVIADPGKVVEQLGAFPLPVEVVRFGFEITRALIRRALQDLDLGDCDVLHRLRGSDPWVTDEGNWIVDLHLGCIPDPVALARSLAVIPGVVEHGLFLGMCHLAIIGKPDGTVVRLDRNADVDADMLAHEGDAHEL</sequence>
<evidence type="ECO:0000313" key="5">
    <source>
        <dbReference type="Proteomes" id="UP000293520"/>
    </source>
</evidence>
<dbReference type="SUPFAM" id="SSF100950">
    <property type="entry name" value="NagB/RpiA/CoA transferase-like"/>
    <property type="match status" value="1"/>
</dbReference>
<accession>A0A4Q9G263</accession>
<dbReference type="GO" id="GO:0006014">
    <property type="term" value="P:D-ribose metabolic process"/>
    <property type="evidence" value="ECO:0007669"/>
    <property type="project" value="TreeGrafter"/>
</dbReference>
<keyword evidence="5" id="KW-1185">Reference proteome</keyword>
<dbReference type="NCBIfam" id="NF001924">
    <property type="entry name" value="PRK00702.1"/>
    <property type="match status" value="1"/>
</dbReference>
<dbReference type="RefSeq" id="WP_130990330.1">
    <property type="nucleotide sequence ID" value="NZ_SISK01000003.1"/>
</dbReference>
<dbReference type="EMBL" id="SISK01000003">
    <property type="protein sequence ID" value="TBN41872.1"/>
    <property type="molecule type" value="Genomic_DNA"/>
</dbReference>